<feature type="domain" description="Peptidase S1" evidence="4">
    <location>
        <begin position="52"/>
        <end position="292"/>
    </location>
</feature>
<dbReference type="InterPro" id="IPR050430">
    <property type="entry name" value="Peptidase_S1"/>
</dbReference>
<keyword evidence="6" id="KW-1185">Reference proteome</keyword>
<dbReference type="PROSITE" id="PS00135">
    <property type="entry name" value="TRYPSIN_SER"/>
    <property type="match status" value="1"/>
</dbReference>
<dbReference type="InterPro" id="IPR001254">
    <property type="entry name" value="Trypsin_dom"/>
</dbReference>
<dbReference type="InterPro" id="IPR009003">
    <property type="entry name" value="Peptidase_S1_PA"/>
</dbReference>
<evidence type="ECO:0000313" key="6">
    <source>
        <dbReference type="Proteomes" id="UP001501447"/>
    </source>
</evidence>
<proteinExistence type="inferred from homology"/>
<dbReference type="SMART" id="SM00020">
    <property type="entry name" value="Tryp_SPc"/>
    <property type="match status" value="1"/>
</dbReference>
<comment type="caution">
    <text evidence="5">The sequence shown here is derived from an EMBL/GenBank/DDBJ whole genome shotgun (WGS) entry which is preliminary data.</text>
</comment>
<keyword evidence="2" id="KW-1015">Disulfide bond</keyword>
<dbReference type="EMBL" id="BAAARJ010000015">
    <property type="protein sequence ID" value="GAA2625647.1"/>
    <property type="molecule type" value="Genomic_DNA"/>
</dbReference>
<dbReference type="InterPro" id="IPR018114">
    <property type="entry name" value="TRYPSIN_HIS"/>
</dbReference>
<dbReference type="Gene3D" id="2.40.10.10">
    <property type="entry name" value="Trypsin-like serine proteases"/>
    <property type="match status" value="1"/>
</dbReference>
<evidence type="ECO:0000256" key="2">
    <source>
        <dbReference type="ARBA" id="ARBA00023157"/>
    </source>
</evidence>
<comment type="similarity">
    <text evidence="1">Belongs to the peptidase S1 family.</text>
</comment>
<dbReference type="PANTHER" id="PTHR24276">
    <property type="entry name" value="POLYSERASE-RELATED"/>
    <property type="match status" value="1"/>
</dbReference>
<name>A0ABN3QG34_9ACTN</name>
<dbReference type="Pfam" id="PF00089">
    <property type="entry name" value="Trypsin"/>
    <property type="match status" value="1"/>
</dbReference>
<organism evidence="5 6">
    <name type="scientific">Streptomyces axinellae</name>
    <dbReference type="NCBI Taxonomy" id="552788"/>
    <lineage>
        <taxon>Bacteria</taxon>
        <taxon>Bacillati</taxon>
        <taxon>Actinomycetota</taxon>
        <taxon>Actinomycetes</taxon>
        <taxon>Kitasatosporales</taxon>
        <taxon>Streptomycetaceae</taxon>
        <taxon>Streptomyces</taxon>
    </lineage>
</organism>
<dbReference type="GO" id="GO:0008233">
    <property type="term" value="F:peptidase activity"/>
    <property type="evidence" value="ECO:0007669"/>
    <property type="project" value="UniProtKB-KW"/>
</dbReference>
<gene>
    <name evidence="5" type="ORF">GCM10009863_45420</name>
</gene>
<dbReference type="InterPro" id="IPR043504">
    <property type="entry name" value="Peptidase_S1_PA_chymotrypsin"/>
</dbReference>
<dbReference type="InterPro" id="IPR001314">
    <property type="entry name" value="Peptidase_S1A"/>
</dbReference>
<sequence>MRLMRCERTRAARIPKNLGSHVSVMVTALIVTLLVPLVPQAAAHDQDPDRAVIGGYPVRAESHPWVVALSSRARFGSERSGQFCGGAIVGPRTAVTAAHCLSKEVLGAEPGQVGDLKVITGRGDLTGQTGKEIAVASTKVNPDYDSASNKGDIAVLRLSSAVPEGSVIPMAAKGDPVYRPGTPGSVYGWGDTTGGGSYATSLRAAHVSVLADSSCQRAYPGNSQEGTYDPGTMLCAGVESGGHDACQGDSGGPLIAQKKLVGLVSWGVGCGERGRPGVYTRISAVDSVVRSL</sequence>
<dbReference type="CDD" id="cd00190">
    <property type="entry name" value="Tryp_SPc"/>
    <property type="match status" value="1"/>
</dbReference>
<keyword evidence="3" id="KW-0378">Hydrolase</keyword>
<evidence type="ECO:0000256" key="3">
    <source>
        <dbReference type="RuleBase" id="RU363034"/>
    </source>
</evidence>
<evidence type="ECO:0000259" key="4">
    <source>
        <dbReference type="PROSITE" id="PS50240"/>
    </source>
</evidence>
<dbReference type="PANTHER" id="PTHR24276:SF98">
    <property type="entry name" value="FI18310P1-RELATED"/>
    <property type="match status" value="1"/>
</dbReference>
<reference evidence="5 6" key="1">
    <citation type="journal article" date="2019" name="Int. J. Syst. Evol. Microbiol.">
        <title>The Global Catalogue of Microorganisms (GCM) 10K type strain sequencing project: providing services to taxonomists for standard genome sequencing and annotation.</title>
        <authorList>
            <consortium name="The Broad Institute Genomics Platform"/>
            <consortium name="The Broad Institute Genome Sequencing Center for Infectious Disease"/>
            <person name="Wu L."/>
            <person name="Ma J."/>
        </authorList>
    </citation>
    <scope>NUCLEOTIDE SEQUENCE [LARGE SCALE GENOMIC DNA]</scope>
    <source>
        <strain evidence="5 6">JCM 16373</strain>
    </source>
</reference>
<dbReference type="PRINTS" id="PR00722">
    <property type="entry name" value="CHYMOTRYPSIN"/>
</dbReference>
<dbReference type="PROSITE" id="PS00134">
    <property type="entry name" value="TRYPSIN_HIS"/>
    <property type="match status" value="1"/>
</dbReference>
<dbReference type="SUPFAM" id="SSF50494">
    <property type="entry name" value="Trypsin-like serine proteases"/>
    <property type="match status" value="1"/>
</dbReference>
<dbReference type="InterPro" id="IPR033116">
    <property type="entry name" value="TRYPSIN_SER"/>
</dbReference>
<keyword evidence="3 5" id="KW-0645">Protease</keyword>
<dbReference type="PROSITE" id="PS50240">
    <property type="entry name" value="TRYPSIN_DOM"/>
    <property type="match status" value="1"/>
</dbReference>
<protein>
    <submittedName>
        <fullName evidence="5">Serine protease</fullName>
    </submittedName>
</protein>
<accession>A0ABN3QG34</accession>
<keyword evidence="3" id="KW-0720">Serine protease</keyword>
<evidence type="ECO:0000313" key="5">
    <source>
        <dbReference type="EMBL" id="GAA2625647.1"/>
    </source>
</evidence>
<dbReference type="GO" id="GO:0006508">
    <property type="term" value="P:proteolysis"/>
    <property type="evidence" value="ECO:0007669"/>
    <property type="project" value="UniProtKB-KW"/>
</dbReference>
<evidence type="ECO:0000256" key="1">
    <source>
        <dbReference type="ARBA" id="ARBA00007664"/>
    </source>
</evidence>
<dbReference type="Proteomes" id="UP001501447">
    <property type="component" value="Unassembled WGS sequence"/>
</dbReference>